<keyword evidence="2" id="KW-1185">Reference proteome</keyword>
<name>A0A099JGD7_9MICO</name>
<dbReference type="Proteomes" id="UP000029864">
    <property type="component" value="Unassembled WGS sequence"/>
</dbReference>
<organism evidence="1 2">
    <name type="scientific">Cryobacterium roopkundense</name>
    <dbReference type="NCBI Taxonomy" id="1001240"/>
    <lineage>
        <taxon>Bacteria</taxon>
        <taxon>Bacillati</taxon>
        <taxon>Actinomycetota</taxon>
        <taxon>Actinomycetes</taxon>
        <taxon>Micrococcales</taxon>
        <taxon>Microbacteriaceae</taxon>
        <taxon>Cryobacterium</taxon>
    </lineage>
</organism>
<gene>
    <name evidence="1" type="ORF">GY21_07425</name>
</gene>
<proteinExistence type="predicted"/>
<sequence length="63" mass="6797">DVHYGLAEAKAIERAATLDAARARFPERFSTNKAPQILSIPKTAWINKPAPKPIENEGLGLAA</sequence>
<comment type="caution">
    <text evidence="1">The sequence shown here is derived from an EMBL/GenBank/DDBJ whole genome shotgun (WGS) entry which is preliminary data.</text>
</comment>
<dbReference type="EMBL" id="JPXF01000024">
    <property type="protein sequence ID" value="KGJ77529.1"/>
    <property type="molecule type" value="Genomic_DNA"/>
</dbReference>
<dbReference type="AlphaFoldDB" id="A0A099JGD7"/>
<protein>
    <submittedName>
        <fullName evidence="1">Transposase</fullName>
    </submittedName>
</protein>
<reference evidence="1 2" key="1">
    <citation type="submission" date="2014-08" db="EMBL/GenBank/DDBJ databases">
        <authorList>
            <person name="Sisinthy S."/>
        </authorList>
    </citation>
    <scope>NUCLEOTIDE SEQUENCE [LARGE SCALE GENOMIC DNA]</scope>
    <source>
        <strain evidence="1 2">RuG17</strain>
    </source>
</reference>
<evidence type="ECO:0000313" key="1">
    <source>
        <dbReference type="EMBL" id="KGJ77529.1"/>
    </source>
</evidence>
<evidence type="ECO:0000313" key="2">
    <source>
        <dbReference type="Proteomes" id="UP000029864"/>
    </source>
</evidence>
<feature type="non-terminal residue" evidence="1">
    <location>
        <position position="1"/>
    </location>
</feature>
<accession>A0A099JGD7</accession>